<reference evidence="4" key="1">
    <citation type="submission" date="2025-08" db="UniProtKB">
        <authorList>
            <consortium name="RefSeq"/>
        </authorList>
    </citation>
    <scope>IDENTIFICATION</scope>
    <source>
        <tissue evidence="4">Whole sample</tissue>
    </source>
</reference>
<dbReference type="Pfam" id="PF01683">
    <property type="entry name" value="EB"/>
    <property type="match status" value="3"/>
</dbReference>
<dbReference type="SMART" id="SM00181">
    <property type="entry name" value="EGF"/>
    <property type="match status" value="7"/>
</dbReference>
<keyword evidence="3" id="KW-1185">Reference proteome</keyword>
<sequence length="852" mass="94967">MNMLQQRNKNTKSACLTVCNHIIVQTVIMNILNLSCIAALHQSFNSSFDCSYSEFNTFLQNESNCPYHLAELMSVCKQDQQSTDHPCVVLLSSENMITENSTVNSANVTVYLYGVRYSFDLKPVNCPDADQLPKVKATVICEHKTAIHGRLCENNDSCNRNREICRKHDVIDKDLCIPIRSVFETCDNFSTCEINSECKEINNMRTCQCQQGYEFIDNQCMKGGLALNDTCVEDIQCTNIDNTYCQKNVSHERSFCRCIKGYIEINSTCFKGNRQLYESCDWSEQCTGSNGPNQCRYLEGIKICHCQQGYSDFDGSCLKANVSLGKPCYIRAQCDGIQNSTICDVPNGSEQLTCICNTGFIESNNVCLTANKELYEECQIDDQCSEKSRGVCREVFRLKLCLCDKGYVEDKESLKCRKAEKKINDTCKINEQCNGTENANTCVEIGSKGICTCNQHFEWIEGRCLEVGRKMFEPCDHPNQCNGSINANVCKGFGNKTLCYCNHGYLESGGKCIQGNKILSESCEADIQCSGTDNAGVCGKDGTCSCPTGYLNLQQNCFQVNRQIFESCNHSDQCTGTENATVCKEYGSKMLCYCAPSYLEDKGACRLGDQKLDESCEIHLQCSGTKNAGFCGDNGTCLCNNGFIRLEDGCVQGNVSLGQPCTDDSQCTGNEHGERCLAGKCDCKDGFELKSLQCLPAEEPFWMNEYRLLLIAGGGGLGTIVFFITTMYFALKRRTSRKMRLNCHHSEHDSSSISHYPMTESSSVQQAPTRRTVCSEYVYSDLNENGYSGFREVDAEKMDGNIYDTTQAHSSFHGPDCTTDVYAYNHLHEQQPDLSNDLYDSNSAVCLAASRN</sequence>
<accession>A0A8B8B9E5</accession>
<keyword evidence="1" id="KW-1133">Transmembrane helix</keyword>
<keyword evidence="1" id="KW-0472">Membrane</keyword>
<dbReference type="InterPro" id="IPR000742">
    <property type="entry name" value="EGF"/>
</dbReference>
<dbReference type="PROSITE" id="PS01186">
    <property type="entry name" value="EGF_2"/>
    <property type="match status" value="1"/>
</dbReference>
<evidence type="ECO:0000313" key="3">
    <source>
        <dbReference type="Proteomes" id="UP000694844"/>
    </source>
</evidence>
<organism evidence="3 4">
    <name type="scientific">Crassostrea virginica</name>
    <name type="common">Eastern oyster</name>
    <dbReference type="NCBI Taxonomy" id="6565"/>
    <lineage>
        <taxon>Eukaryota</taxon>
        <taxon>Metazoa</taxon>
        <taxon>Spiralia</taxon>
        <taxon>Lophotrochozoa</taxon>
        <taxon>Mollusca</taxon>
        <taxon>Bivalvia</taxon>
        <taxon>Autobranchia</taxon>
        <taxon>Pteriomorphia</taxon>
        <taxon>Ostreida</taxon>
        <taxon>Ostreoidea</taxon>
        <taxon>Ostreidae</taxon>
        <taxon>Crassostrea</taxon>
    </lineage>
</organism>
<protein>
    <submittedName>
        <fullName evidence="4">Fibrillin-1-like isoform X1</fullName>
    </submittedName>
</protein>
<dbReference type="PANTHER" id="PTHR39069">
    <property type="entry name" value="ECDYSONE-INDUCIBLE GENE E1, ISOFORM A"/>
    <property type="match status" value="1"/>
</dbReference>
<proteinExistence type="predicted"/>
<feature type="transmembrane region" description="Helical" evidence="1">
    <location>
        <begin position="708"/>
        <end position="731"/>
    </location>
</feature>
<feature type="domain" description="EGF-like" evidence="2">
    <location>
        <begin position="207"/>
        <end position="220"/>
    </location>
</feature>
<dbReference type="OrthoDB" id="6102430at2759"/>
<dbReference type="InterPro" id="IPR006149">
    <property type="entry name" value="EB_dom"/>
</dbReference>
<keyword evidence="1" id="KW-0812">Transmembrane</keyword>
<dbReference type="GeneID" id="111108443"/>
<dbReference type="Proteomes" id="UP000694844">
    <property type="component" value="Chromosome 8"/>
</dbReference>
<dbReference type="AlphaFoldDB" id="A0A8B8B9E5"/>
<gene>
    <name evidence="4" type="primary">LOC111108443</name>
</gene>
<dbReference type="KEGG" id="cvn:111108443"/>
<dbReference type="PANTHER" id="PTHR39069:SF8">
    <property type="entry name" value="FI17111P1"/>
    <property type="match status" value="1"/>
</dbReference>
<evidence type="ECO:0000313" key="4">
    <source>
        <dbReference type="RefSeq" id="XP_022300047.1"/>
    </source>
</evidence>
<evidence type="ECO:0000259" key="2">
    <source>
        <dbReference type="PROSITE" id="PS01186"/>
    </source>
</evidence>
<evidence type="ECO:0000256" key="1">
    <source>
        <dbReference type="SAM" id="Phobius"/>
    </source>
</evidence>
<name>A0A8B8B9E5_CRAVI</name>
<dbReference type="RefSeq" id="XP_022300047.1">
    <property type="nucleotide sequence ID" value="XM_022444339.1"/>
</dbReference>